<dbReference type="PANTHER" id="PTHR21666">
    <property type="entry name" value="PEPTIDASE-RELATED"/>
    <property type="match status" value="1"/>
</dbReference>
<proteinExistence type="predicted"/>
<dbReference type="SUPFAM" id="SSF51261">
    <property type="entry name" value="Duplicated hybrid motif"/>
    <property type="match status" value="1"/>
</dbReference>
<accession>A0A286D2K1</accession>
<evidence type="ECO:0000259" key="2">
    <source>
        <dbReference type="Pfam" id="PF01551"/>
    </source>
</evidence>
<dbReference type="AlphaFoldDB" id="A0A286D2K1"/>
<reference evidence="3 4" key="1">
    <citation type="submission" date="2017-09" db="EMBL/GenBank/DDBJ databases">
        <authorList>
            <person name="Ehlers B."/>
            <person name="Leendertz F.H."/>
        </authorList>
    </citation>
    <scope>NUCLEOTIDE SEQUENCE [LARGE SCALE GENOMIC DNA]</scope>
    <source>
        <strain evidence="3 4">CGMCC 1.10978</strain>
    </source>
</reference>
<dbReference type="InterPro" id="IPR016047">
    <property type="entry name" value="M23ase_b-sheet_dom"/>
</dbReference>
<dbReference type="Proteomes" id="UP000219374">
    <property type="component" value="Unassembled WGS sequence"/>
</dbReference>
<feature type="signal peptide" evidence="1">
    <location>
        <begin position="1"/>
        <end position="24"/>
    </location>
</feature>
<evidence type="ECO:0000313" key="4">
    <source>
        <dbReference type="Proteomes" id="UP000219374"/>
    </source>
</evidence>
<protein>
    <submittedName>
        <fullName evidence="3">Peptidase family M23</fullName>
    </submittedName>
</protein>
<dbReference type="RefSeq" id="WP_162125644.1">
    <property type="nucleotide sequence ID" value="NZ_PDWU01000001.1"/>
</dbReference>
<feature type="chain" id="PRO_5012560939" evidence="1">
    <location>
        <begin position="25"/>
        <end position="384"/>
    </location>
</feature>
<evidence type="ECO:0000313" key="3">
    <source>
        <dbReference type="EMBL" id="SOD52881.1"/>
    </source>
</evidence>
<dbReference type="Pfam" id="PF01551">
    <property type="entry name" value="Peptidase_M23"/>
    <property type="match status" value="1"/>
</dbReference>
<feature type="domain" description="M23ase beta-sheet core" evidence="2">
    <location>
        <begin position="228"/>
        <end position="324"/>
    </location>
</feature>
<evidence type="ECO:0000256" key="1">
    <source>
        <dbReference type="SAM" id="SignalP"/>
    </source>
</evidence>
<gene>
    <name evidence="3" type="ORF">SAMN06296416_102128</name>
</gene>
<sequence length="384" mass="41366">MKTSLRKQRICWLLLCLLPAAAMAQSGIQESFDLSVPVPPTPVAIDGQARLFYELHLANFSRRPLDPVRVEVLDAASGKALAAFEGEALERQLDRSGLQWRAEALAPIEPGRRGIVFFELAFPPGESAPRALRHRVDYRAVEGEASIAQVEGAPVAVAGDVAMALGPPLRGGPWVAIYDPAWERGHRRVIYAIDGKARMPGRFAVDWVKLDADGRKSDRSSGLAGDAYSHGEDVLAVADGVVADVRNDLPERRRLGERSDHSLDTGSGNFVSLDLGGGRFAFYGHLRPGSVRVAPGQRVRKGQKIAEVGFTGSASDPQLHFNLADGPTALGGEGLPFAIERFRALGGYESIDGVGKTPWTPRSDGQEVRQRELPAGISVVVFPD</sequence>
<dbReference type="InterPro" id="IPR050570">
    <property type="entry name" value="Cell_wall_metabolism_enzyme"/>
</dbReference>
<dbReference type="EMBL" id="OCND01000002">
    <property type="protein sequence ID" value="SOD52881.1"/>
    <property type="molecule type" value="Genomic_DNA"/>
</dbReference>
<dbReference type="Gene3D" id="2.70.70.10">
    <property type="entry name" value="Glucose Permease (Domain IIA)"/>
    <property type="match status" value="1"/>
</dbReference>
<organism evidence="3 4">
    <name type="scientific">Pseudoxanthomonas wuyuanensis</name>
    <dbReference type="NCBI Taxonomy" id="1073196"/>
    <lineage>
        <taxon>Bacteria</taxon>
        <taxon>Pseudomonadati</taxon>
        <taxon>Pseudomonadota</taxon>
        <taxon>Gammaproteobacteria</taxon>
        <taxon>Lysobacterales</taxon>
        <taxon>Lysobacteraceae</taxon>
        <taxon>Pseudoxanthomonas</taxon>
    </lineage>
</organism>
<keyword evidence="4" id="KW-1185">Reference proteome</keyword>
<dbReference type="InterPro" id="IPR011055">
    <property type="entry name" value="Dup_hybrid_motif"/>
</dbReference>
<dbReference type="CDD" id="cd12797">
    <property type="entry name" value="M23_peptidase"/>
    <property type="match status" value="1"/>
</dbReference>
<dbReference type="GO" id="GO:0004222">
    <property type="term" value="F:metalloendopeptidase activity"/>
    <property type="evidence" value="ECO:0007669"/>
    <property type="project" value="TreeGrafter"/>
</dbReference>
<keyword evidence="1" id="KW-0732">Signal</keyword>
<dbReference type="PANTHER" id="PTHR21666:SF270">
    <property type="entry name" value="MUREIN HYDROLASE ACTIVATOR ENVC"/>
    <property type="match status" value="1"/>
</dbReference>
<name>A0A286D2K1_9GAMM</name>